<reference evidence="2 3" key="1">
    <citation type="journal article" date="2024" name="Nat. Commun.">
        <title>Phylogenomics reveals the evolutionary origins of lichenization in chlorophyte algae.</title>
        <authorList>
            <person name="Puginier C."/>
            <person name="Libourel C."/>
            <person name="Otte J."/>
            <person name="Skaloud P."/>
            <person name="Haon M."/>
            <person name="Grisel S."/>
            <person name="Petersen M."/>
            <person name="Berrin J.G."/>
            <person name="Delaux P.M."/>
            <person name="Dal Grande F."/>
            <person name="Keller J."/>
        </authorList>
    </citation>
    <scope>NUCLEOTIDE SEQUENCE [LARGE SCALE GENOMIC DNA]</scope>
    <source>
        <strain evidence="2 3">SAG 2036</strain>
    </source>
</reference>
<dbReference type="EMBL" id="JALJOQ010000003">
    <property type="protein sequence ID" value="KAK9813748.1"/>
    <property type="molecule type" value="Genomic_DNA"/>
</dbReference>
<name>A0AAW1PYP4_9CHLO</name>
<organism evidence="2 3">
    <name type="scientific">Symbiochloris irregularis</name>
    <dbReference type="NCBI Taxonomy" id="706552"/>
    <lineage>
        <taxon>Eukaryota</taxon>
        <taxon>Viridiplantae</taxon>
        <taxon>Chlorophyta</taxon>
        <taxon>core chlorophytes</taxon>
        <taxon>Trebouxiophyceae</taxon>
        <taxon>Trebouxiales</taxon>
        <taxon>Trebouxiaceae</taxon>
        <taxon>Symbiochloris</taxon>
    </lineage>
</organism>
<feature type="region of interest" description="Disordered" evidence="1">
    <location>
        <begin position="69"/>
        <end position="94"/>
    </location>
</feature>
<dbReference type="AlphaFoldDB" id="A0AAW1PYP4"/>
<protein>
    <submittedName>
        <fullName evidence="2">Uncharacterized protein</fullName>
    </submittedName>
</protein>
<sequence length="94" mass="10062">MRQPTSAAFRSVCSFVTSLLDQFTVRDLGSRLQPAFTAVARHCKCTQSSKMAARDTWPGSVEQVQAPGKAARPGSTVPHPFRSPPQLVTCASTG</sequence>
<comment type="caution">
    <text evidence="2">The sequence shown here is derived from an EMBL/GenBank/DDBJ whole genome shotgun (WGS) entry which is preliminary data.</text>
</comment>
<evidence type="ECO:0000313" key="2">
    <source>
        <dbReference type="EMBL" id="KAK9813748.1"/>
    </source>
</evidence>
<evidence type="ECO:0000313" key="3">
    <source>
        <dbReference type="Proteomes" id="UP001465755"/>
    </source>
</evidence>
<gene>
    <name evidence="2" type="ORF">WJX73_006892</name>
</gene>
<accession>A0AAW1PYP4</accession>
<proteinExistence type="predicted"/>
<evidence type="ECO:0000256" key="1">
    <source>
        <dbReference type="SAM" id="MobiDB-lite"/>
    </source>
</evidence>
<dbReference type="Proteomes" id="UP001465755">
    <property type="component" value="Unassembled WGS sequence"/>
</dbReference>
<keyword evidence="3" id="KW-1185">Reference proteome</keyword>